<protein>
    <submittedName>
        <fullName evidence="2">Uncharacterized protein</fullName>
    </submittedName>
</protein>
<feature type="region of interest" description="Disordered" evidence="1">
    <location>
        <begin position="1"/>
        <end position="21"/>
    </location>
</feature>
<evidence type="ECO:0000313" key="3">
    <source>
        <dbReference type="Proteomes" id="UP001150001"/>
    </source>
</evidence>
<dbReference type="GeneID" id="78078993"/>
<reference evidence="2" key="1">
    <citation type="submission" date="2022-11" db="EMBL/GenBank/DDBJ databases">
        <title>Role of the vibriolysin VemA secreted by the emergent pathogen Vibrio europaeus in the colonization of Manila clam mucus.</title>
        <authorList>
            <person name="Martinez C."/>
            <person name="Rodriguez S."/>
            <person name="Vences A."/>
            <person name="Barja J.L."/>
            <person name="Toranzo A.E."/>
            <person name="Dubert J."/>
        </authorList>
    </citation>
    <scope>NUCLEOTIDE SEQUENCE</scope>
    <source>
        <strain evidence="2">3454</strain>
    </source>
</reference>
<sequence length="57" mass="6052">MSEQLTAALSRVNQRNNQGTDLQGTSVEQILNASQQVIPSQELNLTASNPNGLVSQG</sequence>
<dbReference type="RefSeq" id="WP_154670885.1">
    <property type="nucleotide sequence ID" value="NZ_JAPFIM010000017.1"/>
</dbReference>
<evidence type="ECO:0000313" key="2">
    <source>
        <dbReference type="EMBL" id="MDC5738493.1"/>
    </source>
</evidence>
<keyword evidence="3" id="KW-1185">Reference proteome</keyword>
<proteinExistence type="predicted"/>
<dbReference type="Proteomes" id="UP001150001">
    <property type="component" value="Unassembled WGS sequence"/>
</dbReference>
<gene>
    <name evidence="2" type="ORF">OPW20_00340</name>
</gene>
<evidence type="ECO:0000256" key="1">
    <source>
        <dbReference type="SAM" id="MobiDB-lite"/>
    </source>
</evidence>
<name>A0ABT5GMK1_9VIBR</name>
<organism evidence="2 3">
    <name type="scientific">Vibrio europaeus</name>
    <dbReference type="NCBI Taxonomy" id="300876"/>
    <lineage>
        <taxon>Bacteria</taxon>
        <taxon>Pseudomonadati</taxon>
        <taxon>Pseudomonadota</taxon>
        <taxon>Gammaproteobacteria</taxon>
        <taxon>Vibrionales</taxon>
        <taxon>Vibrionaceae</taxon>
        <taxon>Vibrio</taxon>
        <taxon>Vibrio oreintalis group</taxon>
    </lineage>
</organism>
<dbReference type="EMBL" id="JAPFIT010000003">
    <property type="protein sequence ID" value="MDC5738493.1"/>
    <property type="molecule type" value="Genomic_DNA"/>
</dbReference>
<accession>A0ABT5GMK1</accession>
<comment type="caution">
    <text evidence="2">The sequence shown here is derived from an EMBL/GenBank/DDBJ whole genome shotgun (WGS) entry which is preliminary data.</text>
</comment>